<dbReference type="EMBL" id="UGMG01000001">
    <property type="protein sequence ID" value="STV64195.1"/>
    <property type="molecule type" value="Genomic_DNA"/>
</dbReference>
<feature type="transmembrane region" description="Helical" evidence="1">
    <location>
        <begin position="31"/>
        <end position="47"/>
    </location>
</feature>
<proteinExistence type="predicted"/>
<evidence type="ECO:0000313" key="2">
    <source>
        <dbReference type="EMBL" id="STV64195.1"/>
    </source>
</evidence>
<organism evidence="2 3">
    <name type="scientific">Klebsiella pneumoniae</name>
    <dbReference type="NCBI Taxonomy" id="573"/>
    <lineage>
        <taxon>Bacteria</taxon>
        <taxon>Pseudomonadati</taxon>
        <taxon>Pseudomonadota</taxon>
        <taxon>Gammaproteobacteria</taxon>
        <taxon>Enterobacterales</taxon>
        <taxon>Enterobacteriaceae</taxon>
        <taxon>Klebsiella/Raoultella group</taxon>
        <taxon>Klebsiella</taxon>
        <taxon>Klebsiella pneumoniae complex</taxon>
    </lineage>
</organism>
<accession>A0A378C7L3</accession>
<evidence type="ECO:0000313" key="3">
    <source>
        <dbReference type="Proteomes" id="UP000255239"/>
    </source>
</evidence>
<dbReference type="InterPro" id="IPR009707">
    <property type="entry name" value="GlpM/YdgC"/>
</dbReference>
<reference evidence="2 3" key="1">
    <citation type="submission" date="2018-06" db="EMBL/GenBank/DDBJ databases">
        <authorList>
            <consortium name="Pathogen Informatics"/>
            <person name="Doyle S."/>
        </authorList>
    </citation>
    <scope>NUCLEOTIDE SEQUENCE [LARGE SCALE GENOMIC DNA]</scope>
    <source>
        <strain evidence="2 3">NCTC11679</strain>
    </source>
</reference>
<keyword evidence="1" id="KW-1133">Transmembrane helix</keyword>
<gene>
    <name evidence="2" type="primary">ydgC</name>
    <name evidence="2" type="ORF">NCTC11679_02962</name>
</gene>
<dbReference type="Pfam" id="PF06942">
    <property type="entry name" value="GlpM"/>
    <property type="match status" value="1"/>
</dbReference>
<sequence length="122" mass="13057">MGLLIKGLLGALVVVLIGVLAKTKNYAIAGLVPLFPTFALIAHYIVASERGNRSPARDHRIRHVVDSSLFYLSAVTVVFHRDYAPAVGAGRRSGMLGAVRLAVNPRLEPFPLAQRAAAVDSE</sequence>
<keyword evidence="1" id="KW-0472">Membrane</keyword>
<dbReference type="AlphaFoldDB" id="A0A378C7L3"/>
<evidence type="ECO:0000256" key="1">
    <source>
        <dbReference type="SAM" id="Phobius"/>
    </source>
</evidence>
<dbReference type="Proteomes" id="UP000255239">
    <property type="component" value="Unassembled WGS sequence"/>
</dbReference>
<name>A0A378C7L3_KLEPN</name>
<protein>
    <submittedName>
        <fullName evidence="2">Inner membrane protein</fullName>
    </submittedName>
</protein>
<keyword evidence="1" id="KW-0812">Transmembrane</keyword>